<feature type="transmembrane region" description="Helical" evidence="1">
    <location>
        <begin position="228"/>
        <end position="247"/>
    </location>
</feature>
<keyword evidence="1" id="KW-0812">Transmembrane</keyword>
<reference evidence="2" key="1">
    <citation type="submission" date="2022-05" db="EMBL/GenBank/DDBJ databases">
        <authorList>
            <person name="Oliphant S.A."/>
            <person name="Watson-Haigh N.S."/>
            <person name="Sumby K.M."/>
            <person name="Gardner J.M."/>
            <person name="Jiranek V."/>
        </authorList>
    </citation>
    <scope>NUCLEOTIDE SEQUENCE</scope>
    <source>
        <strain evidence="2">KI11_C11</strain>
    </source>
</reference>
<evidence type="ECO:0000313" key="3">
    <source>
        <dbReference type="Proteomes" id="UP001057025"/>
    </source>
</evidence>
<feature type="transmembrane region" description="Helical" evidence="1">
    <location>
        <begin position="139"/>
        <end position="159"/>
    </location>
</feature>
<dbReference type="Proteomes" id="UP001057025">
    <property type="component" value="Chromosome"/>
</dbReference>
<evidence type="ECO:0000313" key="2">
    <source>
        <dbReference type="EMBL" id="USS87907.1"/>
    </source>
</evidence>
<evidence type="ECO:0000256" key="1">
    <source>
        <dbReference type="SAM" id="Phobius"/>
    </source>
</evidence>
<feature type="transmembrane region" description="Helical" evidence="1">
    <location>
        <begin position="197"/>
        <end position="216"/>
    </location>
</feature>
<feature type="transmembrane region" description="Helical" evidence="1">
    <location>
        <begin position="117"/>
        <end position="133"/>
    </location>
</feature>
<dbReference type="Pfam" id="PF06182">
    <property type="entry name" value="ABC2_membrane_6"/>
    <property type="match status" value="1"/>
</dbReference>
<organism evidence="2 3">
    <name type="scientific">Fructilactobacillus hinvesii</name>
    <dbReference type="NCBI Taxonomy" id="2940300"/>
    <lineage>
        <taxon>Bacteria</taxon>
        <taxon>Bacillati</taxon>
        <taxon>Bacillota</taxon>
        <taxon>Bacilli</taxon>
        <taxon>Lactobacillales</taxon>
        <taxon>Lactobacillaceae</taxon>
        <taxon>Fructilactobacillus</taxon>
    </lineage>
</organism>
<keyword evidence="1" id="KW-0472">Membrane</keyword>
<gene>
    <name evidence="2" type="ORF">M3M39_07415</name>
</gene>
<keyword evidence="1" id="KW-1133">Transmembrane helix</keyword>
<feature type="transmembrane region" description="Helical" evidence="1">
    <location>
        <begin position="20"/>
        <end position="48"/>
    </location>
</feature>
<sequence length="258" mass="29637">MSWQLYWLLAKQSFKTFLTYRMTSVLVVLFGFLFTLIEITAGFVYYSFTNRIGGLSFFQYEGLIMSLTSITTTYQFLFIGAHESLAEDLVEGNLDYLFLRPIASYWYYALRQLDFPSGVNLLVYLPVTVWLLTRFSLPWTAWGLIAIFYGIGVLFVFALNQVVVEISFWYDHLTALNGVPEDVIDAANRPARIYPRWLQLLLVTVIPVLALSNGIVTVTINQWQALQLLLPLSVVTIMLLWGSFYLWKRGTAHYVSAN</sequence>
<keyword evidence="3" id="KW-1185">Reference proteome</keyword>
<dbReference type="InterPro" id="IPR010390">
    <property type="entry name" value="ABC-2_transporter-like"/>
</dbReference>
<feature type="transmembrane region" description="Helical" evidence="1">
    <location>
        <begin position="60"/>
        <end position="81"/>
    </location>
</feature>
<dbReference type="EMBL" id="CP097118">
    <property type="protein sequence ID" value="USS87907.1"/>
    <property type="molecule type" value="Genomic_DNA"/>
</dbReference>
<name>A0ABY5BS28_9LACO</name>
<dbReference type="RefSeq" id="WP_252797197.1">
    <property type="nucleotide sequence ID" value="NZ_CP097118.1"/>
</dbReference>
<proteinExistence type="predicted"/>
<dbReference type="PANTHER" id="PTHR36833:SF1">
    <property type="entry name" value="INTEGRAL MEMBRANE TRANSPORT PROTEIN"/>
    <property type="match status" value="1"/>
</dbReference>
<dbReference type="PANTHER" id="PTHR36833">
    <property type="entry name" value="SLR0610 PROTEIN-RELATED"/>
    <property type="match status" value="1"/>
</dbReference>
<accession>A0ABY5BS28</accession>
<protein>
    <submittedName>
        <fullName evidence="2">ABC-2 family transporter protein</fullName>
    </submittedName>
</protein>